<dbReference type="Proteomes" id="UP000524387">
    <property type="component" value="Unassembled WGS sequence"/>
</dbReference>
<proteinExistence type="predicted"/>
<evidence type="ECO:0000313" key="3">
    <source>
        <dbReference type="Proteomes" id="UP000524387"/>
    </source>
</evidence>
<accession>A0A823IUG4</accession>
<feature type="transmembrane region" description="Helical" evidence="1">
    <location>
        <begin position="148"/>
        <end position="170"/>
    </location>
</feature>
<feature type="transmembrane region" description="Helical" evidence="1">
    <location>
        <begin position="208"/>
        <end position="226"/>
    </location>
</feature>
<dbReference type="EMBL" id="AABEKN010000008">
    <property type="protein sequence ID" value="EAG9355024.1"/>
    <property type="molecule type" value="Genomic_DNA"/>
</dbReference>
<feature type="transmembrane region" description="Helical" evidence="1">
    <location>
        <begin position="65"/>
        <end position="88"/>
    </location>
</feature>
<feature type="transmembrane region" description="Helical" evidence="1">
    <location>
        <begin position="109"/>
        <end position="128"/>
    </location>
</feature>
<sequence>MNMIWLQGLLWMVFLFCLFCLRRWHKNKANVTHKYKALIFCVTIYGLYRTSFTFYEAVISQQTGIWIPCLGILVCLNFLLYVQIVRLLTPKIMQVITTIFSPQDNDRSFTILFQIIYLAIGFFIWIQGVEKAINYYQLDTVSYTVQELWGFVYASLYALFPVVICTLIIYQINHINLHVVKILSLFILVFIFSLSAPGWLLIVQEKPILIFGMIVGFQEWLMYLLVKKKIQKEMRYFDVEMTMDPTTIRVGSNETKR</sequence>
<keyword evidence="1" id="KW-1133">Transmembrane helix</keyword>
<keyword evidence="1" id="KW-0812">Transmembrane</keyword>
<organism evidence="2 3">
    <name type="scientific">Listeria monocytogenes</name>
    <dbReference type="NCBI Taxonomy" id="1639"/>
    <lineage>
        <taxon>Bacteria</taxon>
        <taxon>Bacillati</taxon>
        <taxon>Bacillota</taxon>
        <taxon>Bacilli</taxon>
        <taxon>Bacillales</taxon>
        <taxon>Listeriaceae</taxon>
        <taxon>Listeria</taxon>
    </lineage>
</organism>
<dbReference type="RefSeq" id="WP_003740249.1">
    <property type="nucleotide sequence ID" value="NZ_CP090058.1"/>
</dbReference>
<feature type="transmembrane region" description="Helical" evidence="1">
    <location>
        <begin position="182"/>
        <end position="202"/>
    </location>
</feature>
<evidence type="ECO:0000313" key="2">
    <source>
        <dbReference type="EMBL" id="EAG9355024.1"/>
    </source>
</evidence>
<comment type="caution">
    <text evidence="2">The sequence shown here is derived from an EMBL/GenBank/DDBJ whole genome shotgun (WGS) entry which is preliminary data.</text>
</comment>
<dbReference type="AlphaFoldDB" id="A0A823IUG4"/>
<feature type="transmembrane region" description="Helical" evidence="1">
    <location>
        <begin position="6"/>
        <end position="25"/>
    </location>
</feature>
<keyword evidence="1" id="KW-0472">Membrane</keyword>
<reference evidence="2 3" key="1">
    <citation type="submission" date="2019-04" db="EMBL/GenBank/DDBJ databases">
        <authorList>
            <consortium name="GenomeTrakr network: Whole genome sequencing for foodborne pathogen traceback"/>
        </authorList>
    </citation>
    <scope>NUCLEOTIDE SEQUENCE [LARGE SCALE GENOMIC DNA]</scope>
    <source>
        <strain evidence="2 3">CFSAN072502</strain>
    </source>
</reference>
<gene>
    <name evidence="2" type="ORF">CW895_14620</name>
</gene>
<name>A0A823IUG4_LISMN</name>
<evidence type="ECO:0000256" key="1">
    <source>
        <dbReference type="SAM" id="Phobius"/>
    </source>
</evidence>
<protein>
    <submittedName>
        <fullName evidence="2">Uncharacterized protein</fullName>
    </submittedName>
</protein>
<feature type="transmembrane region" description="Helical" evidence="1">
    <location>
        <begin position="37"/>
        <end position="59"/>
    </location>
</feature>